<sequence>MSISVRTYTINDYEDLLTVQREAFPPPFPEELWWKPEQIAAHAATYPDGAMVAICDGQIAGSSTSLLVRFTGEPHTWEEVSDNGYIRGSHDPEGDSLYGIDLCVRPSFRSRGIAAALYEARKALVVRSGLKRFMAGCRIPGYHEVADTISAEDYVRQVTAGERKDLVLSFMIRQGLKPVQVLDGYLEDEESLNKAVLVEWRNPQLTD</sequence>
<dbReference type="PROSITE" id="PS51186">
    <property type="entry name" value="GNAT"/>
    <property type="match status" value="1"/>
</dbReference>
<dbReference type="Proteomes" id="UP000639396">
    <property type="component" value="Unassembled WGS sequence"/>
</dbReference>
<proteinExistence type="predicted"/>
<comment type="caution">
    <text evidence="2">The sequence shown here is derived from an EMBL/GenBank/DDBJ whole genome shotgun (WGS) entry which is preliminary data.</text>
</comment>
<evidence type="ECO:0000313" key="3">
    <source>
        <dbReference type="Proteomes" id="UP000639396"/>
    </source>
</evidence>
<dbReference type="InterPro" id="IPR000182">
    <property type="entry name" value="GNAT_dom"/>
</dbReference>
<keyword evidence="3" id="KW-1185">Reference proteome</keyword>
<dbReference type="RefSeq" id="WP_190930905.1">
    <property type="nucleotide sequence ID" value="NZ_JACXJA010000040.1"/>
</dbReference>
<evidence type="ECO:0000313" key="2">
    <source>
        <dbReference type="EMBL" id="MBD2865283.1"/>
    </source>
</evidence>
<feature type="domain" description="N-acetyltransferase" evidence="1">
    <location>
        <begin position="3"/>
        <end position="203"/>
    </location>
</feature>
<dbReference type="InterPro" id="IPR016181">
    <property type="entry name" value="Acyl_CoA_acyltransferase"/>
</dbReference>
<dbReference type="EMBL" id="JACXJA010000040">
    <property type="protein sequence ID" value="MBD2865283.1"/>
    <property type="molecule type" value="Genomic_DNA"/>
</dbReference>
<protein>
    <submittedName>
        <fullName evidence="2">GNAT family N-acetyltransferase</fullName>
    </submittedName>
</protein>
<accession>A0A927CEQ5</accession>
<reference evidence="2" key="1">
    <citation type="submission" date="2020-09" db="EMBL/GenBank/DDBJ databases">
        <title>A novel bacterium of genus Paenibacillus, isolated from South China Sea.</title>
        <authorList>
            <person name="Huang H."/>
            <person name="Mo K."/>
            <person name="Hu Y."/>
        </authorList>
    </citation>
    <scope>NUCLEOTIDE SEQUENCE</scope>
    <source>
        <strain evidence="2">IB182363</strain>
    </source>
</reference>
<dbReference type="GO" id="GO:0016747">
    <property type="term" value="F:acyltransferase activity, transferring groups other than amino-acyl groups"/>
    <property type="evidence" value="ECO:0007669"/>
    <property type="project" value="InterPro"/>
</dbReference>
<dbReference type="CDD" id="cd04301">
    <property type="entry name" value="NAT_SF"/>
    <property type="match status" value="1"/>
</dbReference>
<dbReference type="AlphaFoldDB" id="A0A927CEQ5"/>
<gene>
    <name evidence="2" type="ORF">IDH45_25195</name>
</gene>
<dbReference type="Pfam" id="PF00583">
    <property type="entry name" value="Acetyltransf_1"/>
    <property type="match status" value="1"/>
</dbReference>
<name>A0A927CEQ5_9BACL</name>
<organism evidence="2 3">
    <name type="scientific">Paenibacillus oceani</name>
    <dbReference type="NCBI Taxonomy" id="2772510"/>
    <lineage>
        <taxon>Bacteria</taxon>
        <taxon>Bacillati</taxon>
        <taxon>Bacillota</taxon>
        <taxon>Bacilli</taxon>
        <taxon>Bacillales</taxon>
        <taxon>Paenibacillaceae</taxon>
        <taxon>Paenibacillus</taxon>
    </lineage>
</organism>
<dbReference type="Gene3D" id="3.40.630.30">
    <property type="match status" value="1"/>
</dbReference>
<dbReference type="SUPFAM" id="SSF55729">
    <property type="entry name" value="Acyl-CoA N-acyltransferases (Nat)"/>
    <property type="match status" value="1"/>
</dbReference>
<evidence type="ECO:0000259" key="1">
    <source>
        <dbReference type="PROSITE" id="PS51186"/>
    </source>
</evidence>